<evidence type="ECO:0000313" key="3">
    <source>
        <dbReference type="Proteomes" id="UP000235739"/>
    </source>
</evidence>
<dbReference type="RefSeq" id="WP_102599207.1">
    <property type="nucleotide sequence ID" value="NZ_JBQDNZ010000016.1"/>
</dbReference>
<comment type="caution">
    <text evidence="2">The sequence shown here is derived from an EMBL/GenBank/DDBJ whole genome shotgun (WGS) entry which is preliminary data.</text>
</comment>
<sequence>MSLNNSEFEDVRQDRDADEPMDGRDGQPAPGTPDAPQGDGGEDPLHGVQQILEQNDEESLALNPETLLPEPDGRQGAADESELAAYAEELEQEPDANLPDQRQDPDQQ</sequence>
<dbReference type="EMBL" id="PNQX01000004">
    <property type="protein sequence ID" value="PMQ18658.1"/>
    <property type="molecule type" value="Genomic_DNA"/>
</dbReference>
<organism evidence="2 3">
    <name type="scientific">Glutamicibacter arilaitensis</name>
    <dbReference type="NCBI Taxonomy" id="256701"/>
    <lineage>
        <taxon>Bacteria</taxon>
        <taxon>Bacillati</taxon>
        <taxon>Actinomycetota</taxon>
        <taxon>Actinomycetes</taxon>
        <taxon>Micrococcales</taxon>
        <taxon>Micrococcaceae</taxon>
        <taxon>Glutamicibacter</taxon>
    </lineage>
</organism>
<gene>
    <name evidence="2" type="ORF">CIK84_17825</name>
</gene>
<evidence type="ECO:0000313" key="2">
    <source>
        <dbReference type="EMBL" id="PMQ18658.1"/>
    </source>
</evidence>
<dbReference type="AlphaFoldDB" id="A0A2N7RXQ3"/>
<name>A0A2N7RXQ3_9MICC</name>
<reference evidence="2 3" key="1">
    <citation type="journal article" date="2017" name="Elife">
        <title>Extensive horizontal gene transfer in cheese-associated bacteria.</title>
        <authorList>
            <person name="Bonham K.S."/>
            <person name="Wolfe B.E."/>
            <person name="Dutton R.J."/>
        </authorList>
    </citation>
    <scope>NUCLEOTIDE SEQUENCE [LARGE SCALE GENOMIC DNA]</scope>
    <source>
        <strain evidence="2 3">JB182</strain>
    </source>
</reference>
<proteinExistence type="predicted"/>
<feature type="region of interest" description="Disordered" evidence="1">
    <location>
        <begin position="1"/>
        <end position="108"/>
    </location>
</feature>
<evidence type="ECO:0000256" key="1">
    <source>
        <dbReference type="SAM" id="MobiDB-lite"/>
    </source>
</evidence>
<dbReference type="Proteomes" id="UP000235739">
    <property type="component" value="Unassembled WGS sequence"/>
</dbReference>
<protein>
    <submittedName>
        <fullName evidence="2">Uncharacterized protein</fullName>
    </submittedName>
</protein>
<accession>A0A2N7RXQ3</accession>